<dbReference type="Gramene" id="RZC83595">
    <property type="protein sequence ID" value="RZC83595"/>
    <property type="gene ID" value="C5167_046382"/>
</dbReference>
<protein>
    <submittedName>
        <fullName evidence="2">Uncharacterized protein</fullName>
    </submittedName>
</protein>
<dbReference type="Proteomes" id="UP000316621">
    <property type="component" value="Chromosome 11"/>
</dbReference>
<evidence type="ECO:0000313" key="2">
    <source>
        <dbReference type="EMBL" id="RZC83595.1"/>
    </source>
</evidence>
<feature type="transmembrane region" description="Helical" evidence="1">
    <location>
        <begin position="46"/>
        <end position="63"/>
    </location>
</feature>
<keyword evidence="1" id="KW-0812">Transmembrane</keyword>
<organism evidence="2 3">
    <name type="scientific">Papaver somniferum</name>
    <name type="common">Opium poppy</name>
    <dbReference type="NCBI Taxonomy" id="3469"/>
    <lineage>
        <taxon>Eukaryota</taxon>
        <taxon>Viridiplantae</taxon>
        <taxon>Streptophyta</taxon>
        <taxon>Embryophyta</taxon>
        <taxon>Tracheophyta</taxon>
        <taxon>Spermatophyta</taxon>
        <taxon>Magnoliopsida</taxon>
        <taxon>Ranunculales</taxon>
        <taxon>Papaveraceae</taxon>
        <taxon>Papaveroideae</taxon>
        <taxon>Papaver</taxon>
    </lineage>
</organism>
<sequence>MLDLNKYGRGEREKFRVAAYMNCVIFMMLFVLMLRRKHQRRKNSQSMGLYCAFFVFFLHFRIICRNR</sequence>
<feature type="transmembrane region" description="Helical" evidence="1">
    <location>
        <begin position="15"/>
        <end position="34"/>
    </location>
</feature>
<keyword evidence="1" id="KW-1133">Transmembrane helix</keyword>
<name>A0A4Y7LHG8_PAPSO</name>
<evidence type="ECO:0000256" key="1">
    <source>
        <dbReference type="SAM" id="Phobius"/>
    </source>
</evidence>
<feature type="non-terminal residue" evidence="2">
    <location>
        <position position="67"/>
    </location>
</feature>
<accession>A0A4Y7LHG8</accession>
<gene>
    <name evidence="2" type="ORF">C5167_046382</name>
</gene>
<keyword evidence="1" id="KW-0472">Membrane</keyword>
<dbReference type="AlphaFoldDB" id="A0A4Y7LHG8"/>
<evidence type="ECO:0000313" key="3">
    <source>
        <dbReference type="Proteomes" id="UP000316621"/>
    </source>
</evidence>
<keyword evidence="3" id="KW-1185">Reference proteome</keyword>
<reference evidence="2 3" key="1">
    <citation type="journal article" date="2018" name="Science">
        <title>The opium poppy genome and morphinan production.</title>
        <authorList>
            <person name="Guo L."/>
            <person name="Winzer T."/>
            <person name="Yang X."/>
            <person name="Li Y."/>
            <person name="Ning Z."/>
            <person name="He Z."/>
            <person name="Teodor R."/>
            <person name="Lu Y."/>
            <person name="Bowser T.A."/>
            <person name="Graham I.A."/>
            <person name="Ye K."/>
        </authorList>
    </citation>
    <scope>NUCLEOTIDE SEQUENCE [LARGE SCALE GENOMIC DNA]</scope>
    <source>
        <strain evidence="3">cv. HN1</strain>
        <tissue evidence="2">Leaves</tissue>
    </source>
</reference>
<dbReference type="EMBL" id="CM010725">
    <property type="protein sequence ID" value="RZC83595.1"/>
    <property type="molecule type" value="Genomic_DNA"/>
</dbReference>
<proteinExistence type="predicted"/>